<accession>A0AAV9BG19</accession>
<dbReference type="Pfam" id="PF06203">
    <property type="entry name" value="CCT"/>
    <property type="match status" value="1"/>
</dbReference>
<dbReference type="Proteomes" id="UP001179952">
    <property type="component" value="Unassembled WGS sequence"/>
</dbReference>
<feature type="region of interest" description="Disordered" evidence="4">
    <location>
        <begin position="26"/>
        <end position="66"/>
    </location>
</feature>
<evidence type="ECO:0000256" key="4">
    <source>
        <dbReference type="SAM" id="MobiDB-lite"/>
    </source>
</evidence>
<name>A0AAV9BG19_ACOGR</name>
<dbReference type="PANTHER" id="PTHR31874:SF10">
    <property type="entry name" value="PROTEIN CHLOROPLAST IMPORT APPARATUS 2"/>
    <property type="match status" value="1"/>
</dbReference>
<protein>
    <submittedName>
        <fullName evidence="6">Protein CHLOROPLAST IMPORT APPARATUS 2</fullName>
    </submittedName>
</protein>
<evidence type="ECO:0000256" key="1">
    <source>
        <dbReference type="ARBA" id="ARBA00004123"/>
    </source>
</evidence>
<organism evidence="6 7">
    <name type="scientific">Acorus gramineus</name>
    <name type="common">Dwarf sweet flag</name>
    <dbReference type="NCBI Taxonomy" id="55184"/>
    <lineage>
        <taxon>Eukaryota</taxon>
        <taxon>Viridiplantae</taxon>
        <taxon>Streptophyta</taxon>
        <taxon>Embryophyta</taxon>
        <taxon>Tracheophyta</taxon>
        <taxon>Spermatophyta</taxon>
        <taxon>Magnoliopsida</taxon>
        <taxon>Liliopsida</taxon>
        <taxon>Acoraceae</taxon>
        <taxon>Acorus</taxon>
    </lineage>
</organism>
<dbReference type="GO" id="GO:0005634">
    <property type="term" value="C:nucleus"/>
    <property type="evidence" value="ECO:0007669"/>
    <property type="project" value="UniProtKB-SubCell"/>
</dbReference>
<keyword evidence="7" id="KW-1185">Reference proteome</keyword>
<feature type="compositionally biased region" description="Basic residues" evidence="4">
    <location>
        <begin position="53"/>
        <end position="62"/>
    </location>
</feature>
<evidence type="ECO:0000313" key="7">
    <source>
        <dbReference type="Proteomes" id="UP001179952"/>
    </source>
</evidence>
<feature type="compositionally biased region" description="Low complexity" evidence="4">
    <location>
        <begin position="26"/>
        <end position="51"/>
    </location>
</feature>
<dbReference type="InterPro" id="IPR052453">
    <property type="entry name" value="CONSTANS-like_ZF"/>
</dbReference>
<gene>
    <name evidence="6" type="ORF">QJS04_geneDACA004095</name>
</gene>
<evidence type="ECO:0000256" key="2">
    <source>
        <dbReference type="ARBA" id="ARBA00023242"/>
    </source>
</evidence>
<keyword evidence="2 3" id="KW-0539">Nucleus</keyword>
<reference evidence="6" key="2">
    <citation type="submission" date="2023-06" db="EMBL/GenBank/DDBJ databases">
        <authorList>
            <person name="Ma L."/>
            <person name="Liu K.-W."/>
            <person name="Li Z."/>
            <person name="Hsiao Y.-Y."/>
            <person name="Qi Y."/>
            <person name="Fu T."/>
            <person name="Tang G."/>
            <person name="Zhang D."/>
            <person name="Sun W.-H."/>
            <person name="Liu D.-K."/>
            <person name="Li Y."/>
            <person name="Chen G.-Z."/>
            <person name="Liu X.-D."/>
            <person name="Liao X.-Y."/>
            <person name="Jiang Y.-T."/>
            <person name="Yu X."/>
            <person name="Hao Y."/>
            <person name="Huang J."/>
            <person name="Zhao X.-W."/>
            <person name="Ke S."/>
            <person name="Chen Y.-Y."/>
            <person name="Wu W.-L."/>
            <person name="Hsu J.-L."/>
            <person name="Lin Y.-F."/>
            <person name="Huang M.-D."/>
            <person name="Li C.-Y."/>
            <person name="Huang L."/>
            <person name="Wang Z.-W."/>
            <person name="Zhao X."/>
            <person name="Zhong W.-Y."/>
            <person name="Peng D.-H."/>
            <person name="Ahmad S."/>
            <person name="Lan S."/>
            <person name="Zhang J.-S."/>
            <person name="Tsai W.-C."/>
            <person name="Van De Peer Y."/>
            <person name="Liu Z.-J."/>
        </authorList>
    </citation>
    <scope>NUCLEOTIDE SEQUENCE</scope>
    <source>
        <strain evidence="6">SCP</strain>
        <tissue evidence="6">Leaves</tissue>
    </source>
</reference>
<dbReference type="InterPro" id="IPR010402">
    <property type="entry name" value="CCT_domain"/>
</dbReference>
<reference evidence="6" key="1">
    <citation type="journal article" date="2023" name="Nat. Commun.">
        <title>Diploid and tetraploid genomes of Acorus and the evolution of monocots.</title>
        <authorList>
            <person name="Ma L."/>
            <person name="Liu K.W."/>
            <person name="Li Z."/>
            <person name="Hsiao Y.Y."/>
            <person name="Qi Y."/>
            <person name="Fu T."/>
            <person name="Tang G.D."/>
            <person name="Zhang D."/>
            <person name="Sun W.H."/>
            <person name="Liu D.K."/>
            <person name="Li Y."/>
            <person name="Chen G.Z."/>
            <person name="Liu X.D."/>
            <person name="Liao X.Y."/>
            <person name="Jiang Y.T."/>
            <person name="Yu X."/>
            <person name="Hao Y."/>
            <person name="Huang J."/>
            <person name="Zhao X.W."/>
            <person name="Ke S."/>
            <person name="Chen Y.Y."/>
            <person name="Wu W.L."/>
            <person name="Hsu J.L."/>
            <person name="Lin Y.F."/>
            <person name="Huang M.D."/>
            <person name="Li C.Y."/>
            <person name="Huang L."/>
            <person name="Wang Z.W."/>
            <person name="Zhao X."/>
            <person name="Zhong W.Y."/>
            <person name="Peng D.H."/>
            <person name="Ahmad S."/>
            <person name="Lan S."/>
            <person name="Zhang J.S."/>
            <person name="Tsai W.C."/>
            <person name="Van de Peer Y."/>
            <person name="Liu Z.J."/>
        </authorList>
    </citation>
    <scope>NUCLEOTIDE SEQUENCE</scope>
    <source>
        <strain evidence="6">SCP</strain>
    </source>
</reference>
<feature type="region of interest" description="Disordered" evidence="4">
    <location>
        <begin position="244"/>
        <end position="277"/>
    </location>
</feature>
<dbReference type="EMBL" id="JAUJYN010000003">
    <property type="protein sequence ID" value="KAK1275297.1"/>
    <property type="molecule type" value="Genomic_DNA"/>
</dbReference>
<comment type="caution">
    <text evidence="6">The sequence shown here is derived from an EMBL/GenBank/DDBJ whole genome shotgun (WGS) entry which is preliminary data.</text>
</comment>
<comment type="subcellular location">
    <subcellularLocation>
        <location evidence="1 3">Nucleus</location>
    </subcellularLocation>
</comment>
<feature type="region of interest" description="Disordered" evidence="4">
    <location>
        <begin position="124"/>
        <end position="169"/>
    </location>
</feature>
<feature type="domain" description="CCT" evidence="5">
    <location>
        <begin position="339"/>
        <end position="377"/>
    </location>
</feature>
<evidence type="ECO:0000259" key="5">
    <source>
        <dbReference type="PROSITE" id="PS51017"/>
    </source>
</evidence>
<evidence type="ECO:0000256" key="3">
    <source>
        <dbReference type="PROSITE-ProRule" id="PRU00357"/>
    </source>
</evidence>
<dbReference type="PROSITE" id="PS51017">
    <property type="entry name" value="CCT"/>
    <property type="match status" value="1"/>
</dbReference>
<sequence length="377" mass="41543">MSTCISGGGGRAYGFELDIVKPCSPLTTRTSSHTSSSPSSTESSNSPLALSTKRARAPRKRPNQAYTEAATLLSSIYPNVFTTKDLKSLCKHAKEKPFDDPPEPLLLPLPLPALDGHGFLLREPVSEKPNSPMELKRTNSDAHTSPMGAAGTPSEEEEGEEEGDFFGSIFDDGVGEGIESIIGNLSVTSTNNGDEDNSNSNYPKWNPLGLGLFEYRLGLQRALRRPAIDNRFETIRVLDIASPKFKPEEPPAAPAAATEKNSKKKKKKAKRETEAKDPLTEVMVSTDNLKAGLKLKLNFDGVFNEWSGSAFSDDSSGDTIARLEEIDLFGDTKNGKDEREASVLRYKEKRRTRLFSKKIRYQVRKLNADHRPRIKAR</sequence>
<dbReference type="AlphaFoldDB" id="A0AAV9BG19"/>
<dbReference type="PANTHER" id="PTHR31874">
    <property type="entry name" value="CCT MOTIF FAMILY PROTEIN, EXPRESSED"/>
    <property type="match status" value="1"/>
</dbReference>
<evidence type="ECO:0000313" key="6">
    <source>
        <dbReference type="EMBL" id="KAK1275297.1"/>
    </source>
</evidence>
<feature type="compositionally biased region" description="Acidic residues" evidence="4">
    <location>
        <begin position="154"/>
        <end position="164"/>
    </location>
</feature>
<dbReference type="GO" id="GO:0006355">
    <property type="term" value="P:regulation of DNA-templated transcription"/>
    <property type="evidence" value="ECO:0007669"/>
    <property type="project" value="TreeGrafter"/>
</dbReference>
<proteinExistence type="predicted"/>